<accession>K8ENY0</accession>
<evidence type="ECO:0000313" key="4">
    <source>
        <dbReference type="Proteomes" id="UP000198341"/>
    </source>
</evidence>
<feature type="domain" description="Protein ENHANCED DISEASE RESISTANCE 2 C-terminal" evidence="2">
    <location>
        <begin position="137"/>
        <end position="385"/>
    </location>
</feature>
<dbReference type="PANTHER" id="PTHR31558">
    <property type="entry name" value="CW14 PROTEIN"/>
    <property type="match status" value="1"/>
</dbReference>
<dbReference type="Pfam" id="PF07059">
    <property type="entry name" value="EDR2_C"/>
    <property type="match status" value="1"/>
</dbReference>
<feature type="compositionally biased region" description="Basic and acidic residues" evidence="1">
    <location>
        <begin position="11"/>
        <end position="21"/>
    </location>
</feature>
<feature type="compositionally biased region" description="Low complexity" evidence="1">
    <location>
        <begin position="432"/>
        <end position="442"/>
    </location>
</feature>
<feature type="region of interest" description="Disordered" evidence="1">
    <location>
        <begin position="1"/>
        <end position="71"/>
    </location>
</feature>
<dbReference type="PANTHER" id="PTHR31558:SF3">
    <property type="entry name" value="CW14 PROTEIN"/>
    <property type="match status" value="1"/>
</dbReference>
<proteinExistence type="predicted"/>
<dbReference type="AlphaFoldDB" id="K8ENY0"/>
<dbReference type="Proteomes" id="UP000198341">
    <property type="component" value="Chromosome 1"/>
</dbReference>
<evidence type="ECO:0000259" key="2">
    <source>
        <dbReference type="Pfam" id="PF07059"/>
    </source>
</evidence>
<dbReference type="EMBL" id="FO082278">
    <property type="protein sequence ID" value="CCO14155.1"/>
    <property type="molecule type" value="Genomic_DNA"/>
</dbReference>
<name>K8ENY0_9CHLO</name>
<evidence type="ECO:0000313" key="3">
    <source>
        <dbReference type="EMBL" id="CCO14155.1"/>
    </source>
</evidence>
<protein>
    <recommendedName>
        <fullName evidence="2">Protein ENHANCED DISEASE RESISTANCE 2 C-terminal domain-containing protein</fullName>
    </recommendedName>
</protein>
<evidence type="ECO:0000256" key="1">
    <source>
        <dbReference type="SAM" id="MobiDB-lite"/>
    </source>
</evidence>
<reference evidence="3 4" key="1">
    <citation type="submission" date="2011-10" db="EMBL/GenBank/DDBJ databases">
        <authorList>
            <person name="Genoscope - CEA"/>
        </authorList>
    </citation>
    <scope>NUCLEOTIDE SEQUENCE [LARGE SCALE GENOMIC DNA]</scope>
    <source>
        <strain evidence="3 4">RCC 1105</strain>
    </source>
</reference>
<dbReference type="GeneID" id="19018226"/>
<organism evidence="3 4">
    <name type="scientific">Bathycoccus prasinos</name>
    <dbReference type="NCBI Taxonomy" id="41875"/>
    <lineage>
        <taxon>Eukaryota</taxon>
        <taxon>Viridiplantae</taxon>
        <taxon>Chlorophyta</taxon>
        <taxon>Mamiellophyceae</taxon>
        <taxon>Mamiellales</taxon>
        <taxon>Bathycoccaceae</taxon>
        <taxon>Bathycoccus</taxon>
    </lineage>
</organism>
<dbReference type="KEGG" id="bpg:Bathy01g04910"/>
<feature type="compositionally biased region" description="Basic and acidic residues" evidence="1">
    <location>
        <begin position="49"/>
        <end position="58"/>
    </location>
</feature>
<feature type="region of interest" description="Disordered" evidence="1">
    <location>
        <begin position="432"/>
        <end position="454"/>
    </location>
</feature>
<dbReference type="STRING" id="41875.K8ENY0"/>
<dbReference type="InterPro" id="IPR009769">
    <property type="entry name" value="EDR2_C"/>
</dbReference>
<feature type="compositionally biased region" description="Gly residues" evidence="1">
    <location>
        <begin position="1"/>
        <end position="10"/>
    </location>
</feature>
<sequence length="454" mass="50375">MGCGCFGGGSKDNKTDDDKAARGNVNSSSDNKKRGGSLSLVKKKTSFGKKQEQTRRSLDASGTDAFHDADDGISAPDYAVKDRNESFQPYAHHLHPILGNLQGDTSMKGASIPRYDTPVNEPLVGKPSTWSGNLGNSHTFLLRGKHYKRDRKKFTSQSSAYEVQQLLVFRSEKKVMDVHEKILGKKVGELIRERVPSVLIVNVMIPDYPPEGGVFSKLAKIPPDGQGHQVAMVCKISDWAREAFENTKDWKDLPPELSLLLRYIEGTDGKDGFDGPPHQCVTRQKTKVVVMVKGGQHELPWPVRMALSKGNGKPFMTDRTGNFTKRGGCFEIDIDGHAFKPLATNSLRTCHAFFKYLILDIGVVVQGENEKELPERLLTCLRVSYPDLEAVTATFENIEPDLKQRKWVEWNKLRLREVGSSFRLLPLPSLKSLSKSQPSAAPDSPESVKSGGRN</sequence>
<dbReference type="eggNOG" id="ENOG502QQV7">
    <property type="taxonomic scope" value="Eukaryota"/>
</dbReference>
<gene>
    <name evidence="3" type="ORF">Bathy01g04910</name>
</gene>
<dbReference type="RefSeq" id="XP_007515276.1">
    <property type="nucleotide sequence ID" value="XM_007515214.1"/>
</dbReference>
<keyword evidence="4" id="KW-1185">Reference proteome</keyword>
<dbReference type="OrthoDB" id="9970435at2759"/>